<sequence>MKDYQEVVELKVKGLPDFVIEEVKKIDGFCTGIQKNFDVLLYATSILVKDIPAFNVEYYSKLSIQGRQRKNIPCEFTIADFPLMNLNDLINLEKLIGDINNDQILEKATYIIGYGRLKNFIDCYFAYIALTDFALATAYKKKWKNPNSKLREDLNINDYVDGEILMKPNGVVFQGKNMKERERRNISFTHTPMRCIQH</sequence>
<name>A0AA35ZHB8_LACSI</name>
<protein>
    <submittedName>
        <fullName evidence="1">Uncharacterized protein</fullName>
    </submittedName>
</protein>
<proteinExistence type="predicted"/>
<dbReference type="EMBL" id="OX465083">
    <property type="protein sequence ID" value="CAI9292605.1"/>
    <property type="molecule type" value="Genomic_DNA"/>
</dbReference>
<accession>A0AA35ZHB8</accession>
<gene>
    <name evidence="1" type="ORF">LSALG_LOCUS31665</name>
</gene>
<dbReference type="AlphaFoldDB" id="A0AA35ZHB8"/>
<organism evidence="1 2">
    <name type="scientific">Lactuca saligna</name>
    <name type="common">Willowleaf lettuce</name>
    <dbReference type="NCBI Taxonomy" id="75948"/>
    <lineage>
        <taxon>Eukaryota</taxon>
        <taxon>Viridiplantae</taxon>
        <taxon>Streptophyta</taxon>
        <taxon>Embryophyta</taxon>
        <taxon>Tracheophyta</taxon>
        <taxon>Spermatophyta</taxon>
        <taxon>Magnoliopsida</taxon>
        <taxon>eudicotyledons</taxon>
        <taxon>Gunneridae</taxon>
        <taxon>Pentapetalae</taxon>
        <taxon>asterids</taxon>
        <taxon>campanulids</taxon>
        <taxon>Asterales</taxon>
        <taxon>Asteraceae</taxon>
        <taxon>Cichorioideae</taxon>
        <taxon>Cichorieae</taxon>
        <taxon>Lactucinae</taxon>
        <taxon>Lactuca</taxon>
    </lineage>
</organism>
<dbReference type="Proteomes" id="UP001177003">
    <property type="component" value="Chromosome 7"/>
</dbReference>
<keyword evidence="2" id="KW-1185">Reference proteome</keyword>
<evidence type="ECO:0000313" key="1">
    <source>
        <dbReference type="EMBL" id="CAI9292605.1"/>
    </source>
</evidence>
<evidence type="ECO:0000313" key="2">
    <source>
        <dbReference type="Proteomes" id="UP001177003"/>
    </source>
</evidence>
<reference evidence="1" key="1">
    <citation type="submission" date="2023-04" db="EMBL/GenBank/DDBJ databases">
        <authorList>
            <person name="Vijverberg K."/>
            <person name="Xiong W."/>
            <person name="Schranz E."/>
        </authorList>
    </citation>
    <scope>NUCLEOTIDE SEQUENCE</scope>
</reference>